<organism evidence="5 6">
    <name type="scientific">Clostridium botulinum</name>
    <dbReference type="NCBI Taxonomy" id="1491"/>
    <lineage>
        <taxon>Bacteria</taxon>
        <taxon>Bacillati</taxon>
        <taxon>Bacillota</taxon>
        <taxon>Clostridia</taxon>
        <taxon>Eubacteriales</taxon>
        <taxon>Clostridiaceae</taxon>
        <taxon>Clostridium</taxon>
    </lineage>
</organism>
<keyword evidence="3" id="KW-0804">Transcription</keyword>
<dbReference type="EMBL" id="SGJP01000001">
    <property type="protein sequence ID" value="NFA58899.1"/>
    <property type="molecule type" value="Genomic_DNA"/>
</dbReference>
<dbReference type="PANTHER" id="PTHR47893">
    <property type="entry name" value="REGULATORY PROTEIN PCHR"/>
    <property type="match status" value="1"/>
</dbReference>
<dbReference type="GO" id="GO:0003700">
    <property type="term" value="F:DNA-binding transcription factor activity"/>
    <property type="evidence" value="ECO:0007669"/>
    <property type="project" value="InterPro"/>
</dbReference>
<dbReference type="InterPro" id="IPR009057">
    <property type="entry name" value="Homeodomain-like_sf"/>
</dbReference>
<gene>
    <name evidence="5" type="ORF">EXM42_00305</name>
</gene>
<dbReference type="Gene3D" id="1.10.10.60">
    <property type="entry name" value="Homeodomain-like"/>
    <property type="match status" value="2"/>
</dbReference>
<dbReference type="Proteomes" id="UP000473089">
    <property type="component" value="Unassembled WGS sequence"/>
</dbReference>
<name>A0A6M0STS2_CLOBO</name>
<dbReference type="InterPro" id="IPR020449">
    <property type="entry name" value="Tscrpt_reg_AraC-type_HTH"/>
</dbReference>
<proteinExistence type="predicted"/>
<evidence type="ECO:0000256" key="2">
    <source>
        <dbReference type="ARBA" id="ARBA00023125"/>
    </source>
</evidence>
<evidence type="ECO:0000259" key="4">
    <source>
        <dbReference type="PROSITE" id="PS01124"/>
    </source>
</evidence>
<feature type="domain" description="HTH araC/xylS-type" evidence="4">
    <location>
        <begin position="223"/>
        <end position="321"/>
    </location>
</feature>
<evidence type="ECO:0000256" key="1">
    <source>
        <dbReference type="ARBA" id="ARBA00023015"/>
    </source>
</evidence>
<keyword evidence="2" id="KW-0238">DNA-binding</keyword>
<dbReference type="PROSITE" id="PS01124">
    <property type="entry name" value="HTH_ARAC_FAMILY_2"/>
    <property type="match status" value="1"/>
</dbReference>
<dbReference type="SMART" id="SM00342">
    <property type="entry name" value="HTH_ARAC"/>
    <property type="match status" value="1"/>
</dbReference>
<evidence type="ECO:0000313" key="6">
    <source>
        <dbReference type="Proteomes" id="UP000473089"/>
    </source>
</evidence>
<evidence type="ECO:0000313" key="5">
    <source>
        <dbReference type="EMBL" id="NFA58899.1"/>
    </source>
</evidence>
<protein>
    <submittedName>
        <fullName evidence="5">AraC family transcriptional regulator</fullName>
    </submittedName>
</protein>
<reference evidence="5 6" key="1">
    <citation type="submission" date="2019-02" db="EMBL/GenBank/DDBJ databases">
        <title>Genome sequencing of Clostridium botulinum clinical isolates.</title>
        <authorList>
            <person name="Brunt J."/>
            <person name="Van Vliet A.H.M."/>
            <person name="Stringer S.C."/>
            <person name="Grant K.A."/>
            <person name="Carter A.C."/>
            <person name="Peck M.W."/>
        </authorList>
    </citation>
    <scope>NUCLEOTIDE SEQUENCE [LARGE SCALE GENOMIC DNA]</scope>
    <source>
        <strain evidence="5 6">R1125/03</strain>
    </source>
</reference>
<dbReference type="GO" id="GO:0043565">
    <property type="term" value="F:sequence-specific DNA binding"/>
    <property type="evidence" value="ECO:0007669"/>
    <property type="project" value="InterPro"/>
</dbReference>
<dbReference type="Pfam" id="PF12833">
    <property type="entry name" value="HTH_18"/>
    <property type="match status" value="1"/>
</dbReference>
<dbReference type="SUPFAM" id="SSF46689">
    <property type="entry name" value="Homeodomain-like"/>
    <property type="match status" value="2"/>
</dbReference>
<keyword evidence="1" id="KW-0805">Transcription regulation</keyword>
<comment type="caution">
    <text evidence="5">The sequence shown here is derived from an EMBL/GenBank/DDBJ whole genome shotgun (WGS) entry which is preliminary data.</text>
</comment>
<dbReference type="PANTHER" id="PTHR47893:SF1">
    <property type="entry name" value="REGULATORY PROTEIN PCHR"/>
    <property type="match status" value="1"/>
</dbReference>
<evidence type="ECO:0000256" key="3">
    <source>
        <dbReference type="ARBA" id="ARBA00023163"/>
    </source>
</evidence>
<dbReference type="InterPro" id="IPR018060">
    <property type="entry name" value="HTH_AraC"/>
</dbReference>
<dbReference type="PRINTS" id="PR00032">
    <property type="entry name" value="HTHARAC"/>
</dbReference>
<dbReference type="InterPro" id="IPR053142">
    <property type="entry name" value="PchR_regulatory_protein"/>
</dbReference>
<sequence>MIFNNVIDYFLTAPSDMNFILNPNKSKEFEKYYNMNPNFGKGFFRIFTYEDKFIVLNADYKPNYNFEKVSEIKQDYIEISKFYTTSSSYKVGKRNIKKVDPGILCFINSNKLVHVYCKKNQPIKFTKIILLKEYFDEFLKGRYGSYKDFKTAFKYLARNPSSPELNFIFNQIRSSKAKGMSQIIYMESKILEMLSNVTHDHAEKYEKEHISVKLTKTDKTLLIKCEKYLRDNIGNYPTLNDLSNIAKMSTSRFLLAFRQYFGTTPYQYLKDLRMNSALTLLLNTDDNIAYIAKELGYKNSGHFSGIFKSYYGVTPNKYRTQHYNKQTSWL</sequence>
<dbReference type="AlphaFoldDB" id="A0A6M0STS2"/>
<accession>A0A6M0STS2</accession>